<evidence type="ECO:0000256" key="4">
    <source>
        <dbReference type="ARBA" id="ARBA00023002"/>
    </source>
</evidence>
<comment type="cofactor">
    <cofactor evidence="1 5">
        <name>Zn(2+)</name>
        <dbReference type="ChEBI" id="CHEBI:29105"/>
    </cofactor>
</comment>
<dbReference type="InterPro" id="IPR011032">
    <property type="entry name" value="GroES-like_sf"/>
</dbReference>
<dbReference type="GO" id="GO:0004022">
    <property type="term" value="F:alcohol dehydrogenase (NAD+) activity"/>
    <property type="evidence" value="ECO:0007669"/>
    <property type="project" value="UniProtKB-EC"/>
</dbReference>
<organism evidence="7 8">
    <name type="scientific">Brevibacterium yomogidense</name>
    <dbReference type="NCBI Taxonomy" id="946573"/>
    <lineage>
        <taxon>Bacteria</taxon>
        <taxon>Bacillati</taxon>
        <taxon>Actinomycetota</taxon>
        <taxon>Actinomycetes</taxon>
        <taxon>Micrococcales</taxon>
        <taxon>Brevibacteriaceae</taxon>
        <taxon>Brevibacterium</taxon>
    </lineage>
</organism>
<reference evidence="8" key="1">
    <citation type="submission" date="2017-02" db="EMBL/GenBank/DDBJ databases">
        <authorList>
            <person name="Dridi B."/>
        </authorList>
    </citation>
    <scope>NUCLEOTIDE SEQUENCE [LARGE SCALE GENOMIC DNA]</scope>
    <source>
        <strain evidence="8">B Co 03.10</strain>
    </source>
</reference>
<dbReference type="Proteomes" id="UP000196581">
    <property type="component" value="Unassembled WGS sequence"/>
</dbReference>
<evidence type="ECO:0000313" key="7">
    <source>
        <dbReference type="EMBL" id="SLM89471.1"/>
    </source>
</evidence>
<gene>
    <name evidence="7" type="ORF">FM105_01440</name>
</gene>
<evidence type="ECO:0000259" key="6">
    <source>
        <dbReference type="SMART" id="SM00829"/>
    </source>
</evidence>
<dbReference type="SUPFAM" id="SSF51735">
    <property type="entry name" value="NAD(P)-binding Rossmann-fold domains"/>
    <property type="match status" value="1"/>
</dbReference>
<dbReference type="SUPFAM" id="SSF50129">
    <property type="entry name" value="GroES-like"/>
    <property type="match status" value="1"/>
</dbReference>
<dbReference type="Gene3D" id="3.40.50.720">
    <property type="entry name" value="NAD(P)-binding Rossmann-like Domain"/>
    <property type="match status" value="1"/>
</dbReference>
<dbReference type="InterPro" id="IPR036291">
    <property type="entry name" value="NAD(P)-bd_dom_sf"/>
</dbReference>
<dbReference type="SMART" id="SM00829">
    <property type="entry name" value="PKS_ER"/>
    <property type="match status" value="1"/>
</dbReference>
<dbReference type="GO" id="GO:0008270">
    <property type="term" value="F:zinc ion binding"/>
    <property type="evidence" value="ECO:0007669"/>
    <property type="project" value="InterPro"/>
</dbReference>
<dbReference type="PANTHER" id="PTHR43401">
    <property type="entry name" value="L-THREONINE 3-DEHYDROGENASE"/>
    <property type="match status" value="1"/>
</dbReference>
<comment type="similarity">
    <text evidence="5">Belongs to the zinc-containing alcohol dehydrogenase family.</text>
</comment>
<accession>A0A1X6WVL4</accession>
<evidence type="ECO:0000256" key="1">
    <source>
        <dbReference type="ARBA" id="ARBA00001947"/>
    </source>
</evidence>
<dbReference type="PANTHER" id="PTHR43401:SF2">
    <property type="entry name" value="L-THREONINE 3-DEHYDROGENASE"/>
    <property type="match status" value="1"/>
</dbReference>
<dbReference type="EC" id="1.1.1.1" evidence="7"/>
<keyword evidence="4 7" id="KW-0560">Oxidoreductase</keyword>
<dbReference type="InterPro" id="IPR013154">
    <property type="entry name" value="ADH-like_N"/>
</dbReference>
<evidence type="ECO:0000256" key="2">
    <source>
        <dbReference type="ARBA" id="ARBA00022723"/>
    </source>
</evidence>
<dbReference type="RefSeq" id="WP_179207007.1">
    <property type="nucleotide sequence ID" value="NZ_FWFF01000001.1"/>
</dbReference>
<dbReference type="InterPro" id="IPR002328">
    <property type="entry name" value="ADH_Zn_CS"/>
</dbReference>
<evidence type="ECO:0000256" key="3">
    <source>
        <dbReference type="ARBA" id="ARBA00022833"/>
    </source>
</evidence>
<dbReference type="InterPro" id="IPR013149">
    <property type="entry name" value="ADH-like_C"/>
</dbReference>
<feature type="domain" description="Enoyl reductase (ER)" evidence="6">
    <location>
        <begin position="10"/>
        <end position="360"/>
    </location>
</feature>
<dbReference type="InterPro" id="IPR050129">
    <property type="entry name" value="Zn_alcohol_dh"/>
</dbReference>
<dbReference type="AlphaFoldDB" id="A0A1X6WVL4"/>
<dbReference type="InterPro" id="IPR020843">
    <property type="entry name" value="ER"/>
</dbReference>
<evidence type="ECO:0000256" key="5">
    <source>
        <dbReference type="RuleBase" id="RU361277"/>
    </source>
</evidence>
<name>A0A1X6WVL4_9MICO</name>
<protein>
    <submittedName>
        <fullName evidence="7">Alcohol dehydrogenase</fullName>
        <ecNumber evidence="7">1.1.1.1</ecNumber>
    </submittedName>
</protein>
<dbReference type="PROSITE" id="PS00059">
    <property type="entry name" value="ADH_ZINC"/>
    <property type="match status" value="1"/>
</dbReference>
<keyword evidence="3 5" id="KW-0862">Zinc</keyword>
<dbReference type="Gene3D" id="3.90.180.10">
    <property type="entry name" value="Medium-chain alcohol dehydrogenases, catalytic domain"/>
    <property type="match status" value="1"/>
</dbReference>
<keyword evidence="8" id="KW-1185">Reference proteome</keyword>
<evidence type="ECO:0000313" key="8">
    <source>
        <dbReference type="Proteomes" id="UP000196581"/>
    </source>
</evidence>
<dbReference type="Pfam" id="PF08240">
    <property type="entry name" value="ADH_N"/>
    <property type="match status" value="1"/>
</dbReference>
<dbReference type="Pfam" id="PF00107">
    <property type="entry name" value="ADH_zinc_N"/>
    <property type="match status" value="1"/>
</dbReference>
<keyword evidence="2 5" id="KW-0479">Metal-binding</keyword>
<dbReference type="CDD" id="cd08231">
    <property type="entry name" value="MDR_TM0436_like"/>
    <property type="match status" value="1"/>
</dbReference>
<proteinExistence type="inferred from homology"/>
<sequence>MVTGRNLVLEDVGSIAAREYDVPDPPAGGLVLEMIRANVCGSDVHILNGGHPLVGPGCVMGHEGIGRVHALGEGVTADFAGEPLSVGDRVVSTYFQACRRCPECNNGHPNICRNAYTGWSKQADESPHFHGTFGTHYVVGPSFAVYKVPDGVTSKAASSVNCALSQVFYGCLVGEVSYDDKVVILGAGGLGVCASAVASSFGATVWVAEMAPQRLEKVKEFGAHHTVDLTPADGSDGRVDLVKDLTDGGADVVIDLTGVPSAFSEGVRMTRAGGIFVEIGNITPHKYTDFDPGLFTRTGVQIRAAIRYPQNVLGRAIRFVADTPHFPWESLVDKDFTLDEVEEALAQAAARKVTRAGIVISD</sequence>
<dbReference type="EMBL" id="FWFF01000001">
    <property type="protein sequence ID" value="SLM89471.1"/>
    <property type="molecule type" value="Genomic_DNA"/>
</dbReference>